<proteinExistence type="predicted"/>
<dbReference type="SUPFAM" id="SSF55383">
    <property type="entry name" value="Copper amine oxidase, domain N"/>
    <property type="match status" value="1"/>
</dbReference>
<name>A0A072NNS1_SCHAZ</name>
<dbReference type="InterPro" id="IPR036582">
    <property type="entry name" value="Mao_N_sf"/>
</dbReference>
<feature type="domain" description="Copper amine oxidase-like N-terminal" evidence="1">
    <location>
        <begin position="193"/>
        <end position="293"/>
    </location>
</feature>
<dbReference type="AlphaFoldDB" id="A0A072NNS1"/>
<dbReference type="RefSeq" id="WP_051678127.1">
    <property type="nucleotide sequence ID" value="NZ_JJRY01000005.1"/>
</dbReference>
<dbReference type="Pfam" id="PF07833">
    <property type="entry name" value="Cu_amine_oxidN1"/>
    <property type="match status" value="1"/>
</dbReference>
<dbReference type="Gene3D" id="3.30.457.10">
    <property type="entry name" value="Copper amine oxidase-like, N-terminal domain"/>
    <property type="match status" value="2"/>
</dbReference>
<organism evidence="2 3">
    <name type="scientific">Schinkia azotoformans MEV2011</name>
    <dbReference type="NCBI Taxonomy" id="1348973"/>
    <lineage>
        <taxon>Bacteria</taxon>
        <taxon>Bacillati</taxon>
        <taxon>Bacillota</taxon>
        <taxon>Bacilli</taxon>
        <taxon>Bacillales</taxon>
        <taxon>Bacillaceae</taxon>
        <taxon>Calidifontibacillus/Schinkia group</taxon>
        <taxon>Schinkia</taxon>
    </lineage>
</organism>
<reference evidence="2 3" key="1">
    <citation type="submission" date="2014-04" db="EMBL/GenBank/DDBJ databases">
        <title>Draft genome sequence of Bacillus azotoformans MEV2011, a (co-) denitrifying strain unable to grow in the presence of oxygen.</title>
        <authorList>
            <person name="Nielsen M."/>
            <person name="Schreiber L."/>
            <person name="Finster K."/>
            <person name="Schramm A."/>
        </authorList>
    </citation>
    <scope>NUCLEOTIDE SEQUENCE [LARGE SCALE GENOMIC DNA]</scope>
    <source>
        <strain evidence="2 3">MEV2011</strain>
    </source>
</reference>
<dbReference type="Proteomes" id="UP000027936">
    <property type="component" value="Unassembled WGS sequence"/>
</dbReference>
<protein>
    <submittedName>
        <fullName evidence="2">Copper amine oxidase family protein</fullName>
    </submittedName>
</protein>
<dbReference type="InterPro" id="IPR012854">
    <property type="entry name" value="Cu_amine_oxidase-like_N"/>
</dbReference>
<comment type="caution">
    <text evidence="2">The sequence shown here is derived from an EMBL/GenBank/DDBJ whole genome shotgun (WGS) entry which is preliminary data.</text>
</comment>
<dbReference type="PATRIC" id="fig|1348973.3.peg.1687"/>
<accession>A0A072NNS1</accession>
<gene>
    <name evidence="2" type="ORF">M670_01728</name>
</gene>
<evidence type="ECO:0000259" key="1">
    <source>
        <dbReference type="Pfam" id="PF07833"/>
    </source>
</evidence>
<evidence type="ECO:0000313" key="3">
    <source>
        <dbReference type="Proteomes" id="UP000027936"/>
    </source>
</evidence>
<dbReference type="EMBL" id="JJRY01000005">
    <property type="protein sequence ID" value="KEF38912.1"/>
    <property type="molecule type" value="Genomic_DNA"/>
</dbReference>
<sequence>MKFELGINEVLDFAEYTVGNLANYERLDVFVKEFAGFMPAEVQPTDAELTTAVTEAKTQLNQFKAMLSGMNEESLEAMIGKDVDFKITTEYGISKEKYIASEDTVINIGIKDPTTGENGSAVIKATSLVWNVNGDVKLPEVKDAVNVTEYENDINKVRTLPDDTPLKKLLLQEFNASFTIGEPYAILGSDFKELDAAPYIKDGSTMVPVAVIGEWLDSETKWDGNTNQVTLKVKDTEIKLTLGSKEAYVNGNKVIMHTAAESVNGRTFVPVAFIAKELGAKSEYNSETQEVKIYFE</sequence>
<evidence type="ECO:0000313" key="2">
    <source>
        <dbReference type="EMBL" id="KEF38912.1"/>
    </source>
</evidence>